<dbReference type="Proteomes" id="UP001523392">
    <property type="component" value="Unassembled WGS sequence"/>
</dbReference>
<evidence type="ECO:0000256" key="1">
    <source>
        <dbReference type="SAM" id="MobiDB-lite"/>
    </source>
</evidence>
<comment type="caution">
    <text evidence="2">The sequence shown here is derived from an EMBL/GenBank/DDBJ whole genome shotgun (WGS) entry which is preliminary data.</text>
</comment>
<proteinExistence type="predicted"/>
<gene>
    <name evidence="2" type="ORF">JYK14_08985</name>
</gene>
<feature type="region of interest" description="Disordered" evidence="1">
    <location>
        <begin position="1"/>
        <end position="71"/>
    </location>
</feature>
<organism evidence="2 3">
    <name type="scientific">Siccirubricoccus soli</name>
    <dbReference type="NCBI Taxonomy" id="2899147"/>
    <lineage>
        <taxon>Bacteria</taxon>
        <taxon>Pseudomonadati</taxon>
        <taxon>Pseudomonadota</taxon>
        <taxon>Alphaproteobacteria</taxon>
        <taxon>Acetobacterales</taxon>
        <taxon>Roseomonadaceae</taxon>
        <taxon>Siccirubricoccus</taxon>
    </lineage>
</organism>
<protein>
    <submittedName>
        <fullName evidence="2">Uncharacterized protein</fullName>
    </submittedName>
</protein>
<sequence>MALMPGLDGSPGGSGAFAGAARTAAGAGRRNGAIHRVAAQQRKVTRRLLDLATKPWRPERRRPSAPSGGRW</sequence>
<evidence type="ECO:0000313" key="2">
    <source>
        <dbReference type="EMBL" id="MCO6416300.1"/>
    </source>
</evidence>
<name>A0ABT1D305_9PROT</name>
<accession>A0ABT1D305</accession>
<dbReference type="RefSeq" id="WP_252952910.1">
    <property type="nucleotide sequence ID" value="NZ_JAFIRR010000054.1"/>
</dbReference>
<reference evidence="2 3" key="1">
    <citation type="submission" date="2021-12" db="EMBL/GenBank/DDBJ databases">
        <title>Siccirubricoccus leaddurans sp. nov., a high concentration Zn2+ tolerance bacterium.</title>
        <authorList>
            <person name="Cao Y."/>
        </authorList>
    </citation>
    <scope>NUCLEOTIDE SEQUENCE [LARGE SCALE GENOMIC DNA]</scope>
    <source>
        <strain evidence="2 3">KC 17139</strain>
    </source>
</reference>
<dbReference type="EMBL" id="JAFIRR010000054">
    <property type="protein sequence ID" value="MCO6416300.1"/>
    <property type="molecule type" value="Genomic_DNA"/>
</dbReference>
<feature type="compositionally biased region" description="Low complexity" evidence="1">
    <location>
        <begin position="17"/>
        <end position="31"/>
    </location>
</feature>
<keyword evidence="3" id="KW-1185">Reference proteome</keyword>
<evidence type="ECO:0000313" key="3">
    <source>
        <dbReference type="Proteomes" id="UP001523392"/>
    </source>
</evidence>